<feature type="compositionally biased region" description="Basic and acidic residues" evidence="1">
    <location>
        <begin position="201"/>
        <end position="225"/>
    </location>
</feature>
<organism evidence="2 3">
    <name type="scientific">Scylla paramamosain</name>
    <name type="common">Mud crab</name>
    <dbReference type="NCBI Taxonomy" id="85552"/>
    <lineage>
        <taxon>Eukaryota</taxon>
        <taxon>Metazoa</taxon>
        <taxon>Ecdysozoa</taxon>
        <taxon>Arthropoda</taxon>
        <taxon>Crustacea</taxon>
        <taxon>Multicrustacea</taxon>
        <taxon>Malacostraca</taxon>
        <taxon>Eumalacostraca</taxon>
        <taxon>Eucarida</taxon>
        <taxon>Decapoda</taxon>
        <taxon>Pleocyemata</taxon>
        <taxon>Brachyura</taxon>
        <taxon>Eubrachyura</taxon>
        <taxon>Portunoidea</taxon>
        <taxon>Portunidae</taxon>
        <taxon>Portuninae</taxon>
        <taxon>Scylla</taxon>
    </lineage>
</organism>
<protein>
    <submittedName>
        <fullName evidence="2">Uncharacterized protein</fullName>
    </submittedName>
</protein>
<evidence type="ECO:0000313" key="3">
    <source>
        <dbReference type="Proteomes" id="UP001487740"/>
    </source>
</evidence>
<sequence length="239" mass="26496">MDTKMRDPQFPAFVLCMMDLSRPHSRPSSALSPVTLRAVNDQVMKIEQLFLLPAGLPGRPDTREALVISPVLHCYFRATAPPPLVRKSRLATPRQRLPEFTSARTAKVARMSAKKFNKQHIDGEASEKKPINTQGNFDDPSKRYVSVRPSGDPKGSRVPGTQPGQKKAVVEGISFKDTNYGKPAADGTAAFMVTGKKDKKSMRPEHLDGQVTKEGKKYKDKHDNEFSECSSSTSAYYDN</sequence>
<dbReference type="Gene3D" id="1.20.930.40">
    <property type="entry name" value="Transferrin receptor-like, dimerisation domain"/>
    <property type="match status" value="1"/>
</dbReference>
<dbReference type="AlphaFoldDB" id="A0AAW0SNQ4"/>
<dbReference type="SUPFAM" id="SSF47672">
    <property type="entry name" value="Transferrin receptor-like dimerisation domain"/>
    <property type="match status" value="1"/>
</dbReference>
<comment type="caution">
    <text evidence="2">The sequence shown here is derived from an EMBL/GenBank/DDBJ whole genome shotgun (WGS) entry which is preliminary data.</text>
</comment>
<evidence type="ECO:0000313" key="2">
    <source>
        <dbReference type="EMBL" id="KAK8376410.1"/>
    </source>
</evidence>
<accession>A0AAW0SNQ4</accession>
<reference evidence="2 3" key="1">
    <citation type="submission" date="2023-03" db="EMBL/GenBank/DDBJ databases">
        <title>High-quality genome of Scylla paramamosain provides insights in environmental adaptation.</title>
        <authorList>
            <person name="Zhang L."/>
        </authorList>
    </citation>
    <scope>NUCLEOTIDE SEQUENCE [LARGE SCALE GENOMIC DNA]</scope>
    <source>
        <strain evidence="2">LZ_2023a</strain>
        <tissue evidence="2">Muscle</tissue>
    </source>
</reference>
<feature type="region of interest" description="Disordered" evidence="1">
    <location>
        <begin position="195"/>
        <end position="239"/>
    </location>
</feature>
<dbReference type="Proteomes" id="UP001487740">
    <property type="component" value="Unassembled WGS sequence"/>
</dbReference>
<feature type="compositionally biased region" description="Basic and acidic residues" evidence="1">
    <location>
        <begin position="119"/>
        <end position="130"/>
    </location>
</feature>
<gene>
    <name evidence="2" type="ORF">O3P69_009806</name>
</gene>
<dbReference type="InterPro" id="IPR036757">
    <property type="entry name" value="TFR-like_dimer_dom_sf"/>
</dbReference>
<feature type="region of interest" description="Disordered" evidence="1">
    <location>
        <begin position="114"/>
        <end position="166"/>
    </location>
</feature>
<name>A0AAW0SNQ4_SCYPA</name>
<proteinExistence type="predicted"/>
<keyword evidence="3" id="KW-1185">Reference proteome</keyword>
<dbReference type="EMBL" id="JARAKH010000048">
    <property type="protein sequence ID" value="KAK8376410.1"/>
    <property type="molecule type" value="Genomic_DNA"/>
</dbReference>
<evidence type="ECO:0000256" key="1">
    <source>
        <dbReference type="SAM" id="MobiDB-lite"/>
    </source>
</evidence>
<feature type="compositionally biased region" description="Polar residues" evidence="1">
    <location>
        <begin position="227"/>
        <end position="239"/>
    </location>
</feature>